<feature type="compositionally biased region" description="Low complexity" evidence="10">
    <location>
        <begin position="126"/>
        <end position="138"/>
    </location>
</feature>
<dbReference type="Gene3D" id="3.30.470.30">
    <property type="entry name" value="DNA ligase/mRNA capping enzyme"/>
    <property type="match status" value="1"/>
</dbReference>
<reference evidence="12 13" key="1">
    <citation type="journal article" date="2017" name="Mol. Biol. Evol.">
        <title>The 4-celled Tetrabaena socialis nuclear genome reveals the essential components for genetic control of cell number at the origin of multicellularity in the volvocine lineage.</title>
        <authorList>
            <person name="Featherston J."/>
            <person name="Arakaki Y."/>
            <person name="Hanschen E.R."/>
            <person name="Ferris P.J."/>
            <person name="Michod R.E."/>
            <person name="Olson B.J.S.C."/>
            <person name="Nozaki H."/>
            <person name="Durand P.M."/>
        </authorList>
    </citation>
    <scope>NUCLEOTIDE SEQUENCE [LARGE SCALE GENOMIC DNA]</scope>
    <source>
        <strain evidence="12 13">NIES-571</strain>
    </source>
</reference>
<protein>
    <recommendedName>
        <fullName evidence="5">Snurportin-1</fullName>
    </recommendedName>
</protein>
<dbReference type="GO" id="GO:0061015">
    <property type="term" value="P:snRNA import into nucleus"/>
    <property type="evidence" value="ECO:0007669"/>
    <property type="project" value="InterPro"/>
</dbReference>
<dbReference type="GO" id="GO:0005634">
    <property type="term" value="C:nucleus"/>
    <property type="evidence" value="ECO:0007669"/>
    <property type="project" value="UniProtKB-SubCell"/>
</dbReference>
<comment type="function">
    <text evidence="1">Functions as an U snRNP-specific nuclear import adapter. Involved in the trimethylguanosine (m3G)-cap-dependent nuclear import of U snRNPs. Binds specifically to the terminal m3G-cap U snRNAs.</text>
</comment>
<feature type="region of interest" description="Disordered" evidence="10">
    <location>
        <begin position="126"/>
        <end position="151"/>
    </location>
</feature>
<evidence type="ECO:0000256" key="5">
    <source>
        <dbReference type="ARBA" id="ARBA00016034"/>
    </source>
</evidence>
<dbReference type="InterPro" id="IPR017336">
    <property type="entry name" value="Snurportin-1"/>
</dbReference>
<evidence type="ECO:0000256" key="7">
    <source>
        <dbReference type="ARBA" id="ARBA00022490"/>
    </source>
</evidence>
<keyword evidence="13" id="KW-1185">Reference proteome</keyword>
<feature type="compositionally biased region" description="Pro residues" evidence="10">
    <location>
        <begin position="36"/>
        <end position="57"/>
    </location>
</feature>
<evidence type="ECO:0000256" key="4">
    <source>
        <dbReference type="ARBA" id="ARBA00007540"/>
    </source>
</evidence>
<comment type="caution">
    <text evidence="12">The sequence shown here is derived from an EMBL/GenBank/DDBJ whole genome shotgun (WGS) entry which is preliminary data.</text>
</comment>
<feature type="region of interest" description="Disordered" evidence="10">
    <location>
        <begin position="30"/>
        <end position="78"/>
    </location>
</feature>
<organism evidence="12 13">
    <name type="scientific">Tetrabaena socialis</name>
    <dbReference type="NCBI Taxonomy" id="47790"/>
    <lineage>
        <taxon>Eukaryota</taxon>
        <taxon>Viridiplantae</taxon>
        <taxon>Chlorophyta</taxon>
        <taxon>core chlorophytes</taxon>
        <taxon>Chlorophyceae</taxon>
        <taxon>CS clade</taxon>
        <taxon>Chlamydomonadales</taxon>
        <taxon>Tetrabaenaceae</taxon>
        <taxon>Tetrabaena</taxon>
    </lineage>
</organism>
<comment type="similarity">
    <text evidence="4">Belongs to the snurportin family.</text>
</comment>
<proteinExistence type="inferred from homology"/>
<evidence type="ECO:0000256" key="9">
    <source>
        <dbReference type="ARBA" id="ARBA00023242"/>
    </source>
</evidence>
<feature type="non-terminal residue" evidence="12">
    <location>
        <position position="218"/>
    </location>
</feature>
<keyword evidence="6" id="KW-0813">Transport</keyword>
<name>A0A2J8A7W0_9CHLO</name>
<comment type="subcellular location">
    <subcellularLocation>
        <location evidence="3">Cytoplasm</location>
    </subcellularLocation>
    <subcellularLocation>
        <location evidence="2">Nucleus</location>
    </subcellularLocation>
</comment>
<evidence type="ECO:0000256" key="10">
    <source>
        <dbReference type="SAM" id="MobiDB-lite"/>
    </source>
</evidence>
<dbReference type="GO" id="GO:0003723">
    <property type="term" value="F:RNA binding"/>
    <property type="evidence" value="ECO:0007669"/>
    <property type="project" value="UniProtKB-KW"/>
</dbReference>
<dbReference type="InterPro" id="IPR047857">
    <property type="entry name" value="Snurportin1_C"/>
</dbReference>
<keyword evidence="8" id="KW-0694">RNA-binding</keyword>
<evidence type="ECO:0000256" key="1">
    <source>
        <dbReference type="ARBA" id="ARBA00003975"/>
    </source>
</evidence>
<gene>
    <name evidence="12" type="ORF">TSOC_004812</name>
</gene>
<feature type="domain" description="Snurportin-1 m3G cap-binding" evidence="11">
    <location>
        <begin position="1"/>
        <end position="31"/>
    </location>
</feature>
<dbReference type="Pfam" id="PF21974">
    <property type="entry name" value="SPN1_m3Gcap_bd"/>
    <property type="match status" value="1"/>
</dbReference>
<evidence type="ECO:0000256" key="6">
    <source>
        <dbReference type="ARBA" id="ARBA00022448"/>
    </source>
</evidence>
<evidence type="ECO:0000256" key="8">
    <source>
        <dbReference type="ARBA" id="ARBA00022884"/>
    </source>
</evidence>
<feature type="non-terminal residue" evidence="12">
    <location>
        <position position="1"/>
    </location>
</feature>
<accession>A0A2J8A7W0</accession>
<dbReference type="PANTHER" id="PTHR13403:SF6">
    <property type="entry name" value="SNURPORTIN-1"/>
    <property type="match status" value="1"/>
</dbReference>
<dbReference type="EMBL" id="PGGS01000122">
    <property type="protein sequence ID" value="PNH08614.1"/>
    <property type="molecule type" value="Genomic_DNA"/>
</dbReference>
<dbReference type="PANTHER" id="PTHR13403">
    <property type="entry name" value="SNURPORTIN1 RNUT1 PROTEIN RNA, U TRANSPORTER 1"/>
    <property type="match status" value="1"/>
</dbReference>
<dbReference type="AlphaFoldDB" id="A0A2J8A7W0"/>
<evidence type="ECO:0000256" key="2">
    <source>
        <dbReference type="ARBA" id="ARBA00004123"/>
    </source>
</evidence>
<evidence type="ECO:0000313" key="13">
    <source>
        <dbReference type="Proteomes" id="UP000236333"/>
    </source>
</evidence>
<dbReference type="OrthoDB" id="10003593at2759"/>
<evidence type="ECO:0000313" key="12">
    <source>
        <dbReference type="EMBL" id="PNH08614.1"/>
    </source>
</evidence>
<keyword evidence="9" id="KW-0539">Nucleus</keyword>
<dbReference type="Proteomes" id="UP000236333">
    <property type="component" value="Unassembled WGS sequence"/>
</dbReference>
<keyword evidence="7" id="KW-0963">Cytoplasm</keyword>
<dbReference type="GO" id="GO:0005737">
    <property type="term" value="C:cytoplasm"/>
    <property type="evidence" value="ECO:0007669"/>
    <property type="project" value="UniProtKB-SubCell"/>
</dbReference>
<evidence type="ECO:0000256" key="3">
    <source>
        <dbReference type="ARBA" id="ARBA00004496"/>
    </source>
</evidence>
<evidence type="ECO:0000259" key="11">
    <source>
        <dbReference type="Pfam" id="PF21974"/>
    </source>
</evidence>
<sequence length="218" mass="22743">DLLCWRGYALYDCAAEFRAFWLESKLREEGLAPPQQQQPPAAPAAAAAPPPPPPPPQQQQQQRPEGDVDMGEGQRVRQAPVSYRIVPLPVRPCTLEGLRAAYGSGCPEPSACRPPAASVAAVAAPGADGRPAASSAPPMGAGEPRSGGAAAVPAVSDGGGASYDDCVDFVRDGLYFLHRQGHYAPGAAASPLALLWKDLGCSRYLIDTDAKGLPLEHQ</sequence>